<dbReference type="AlphaFoldDB" id="A0A3B1AY75"/>
<dbReference type="InterPro" id="IPR010323">
    <property type="entry name" value="DUF924"/>
</dbReference>
<dbReference type="Pfam" id="PF06041">
    <property type="entry name" value="DUF924"/>
    <property type="match status" value="1"/>
</dbReference>
<dbReference type="SUPFAM" id="SSF48452">
    <property type="entry name" value="TPR-like"/>
    <property type="match status" value="1"/>
</dbReference>
<dbReference type="InterPro" id="IPR011990">
    <property type="entry name" value="TPR-like_helical_dom_sf"/>
</dbReference>
<organism evidence="1">
    <name type="scientific">hydrothermal vent metagenome</name>
    <dbReference type="NCBI Taxonomy" id="652676"/>
    <lineage>
        <taxon>unclassified sequences</taxon>
        <taxon>metagenomes</taxon>
        <taxon>ecological metagenomes</taxon>
    </lineage>
</organism>
<protein>
    <recommendedName>
        <fullName evidence="2">Transmembrane protein</fullName>
    </recommendedName>
</protein>
<evidence type="ECO:0000313" key="1">
    <source>
        <dbReference type="EMBL" id="VAW99004.1"/>
    </source>
</evidence>
<accession>A0A3B1AY75</accession>
<dbReference type="EMBL" id="UOFV01000161">
    <property type="protein sequence ID" value="VAW99004.1"/>
    <property type="molecule type" value="Genomic_DNA"/>
</dbReference>
<reference evidence="1" key="1">
    <citation type="submission" date="2018-06" db="EMBL/GenBank/DDBJ databases">
        <authorList>
            <person name="Zhirakovskaya E."/>
        </authorList>
    </citation>
    <scope>NUCLEOTIDE SEQUENCE</scope>
</reference>
<proteinExistence type="predicted"/>
<evidence type="ECO:0008006" key="2">
    <source>
        <dbReference type="Google" id="ProtNLM"/>
    </source>
</evidence>
<name>A0A3B1AY75_9ZZZZ</name>
<dbReference type="Gene3D" id="1.25.40.10">
    <property type="entry name" value="Tetratricopeptide repeat domain"/>
    <property type="match status" value="1"/>
</dbReference>
<dbReference type="Gene3D" id="1.20.58.320">
    <property type="entry name" value="TPR-like"/>
    <property type="match status" value="1"/>
</dbReference>
<sequence>MNITPKEIIDFWFSDRIKSQWFSSTPELDKEIAEKYEELWNKATLNKLEEWSISPAGSLALVIILDQFPLNMFRNQAKSFSSEKMALTISRKAINNKQDKEVEKEKLPFLYMPFMHSEDIDDQNRSVKLYSEADLGENIEFAKHHRDIVKKYGRFPHRNAILSRDNSEEELIYLASDHAYMG</sequence>
<gene>
    <name evidence="1" type="ORF">MNBD_GAMMA19-183</name>
</gene>